<name>A0A097QTU9_9EURY</name>
<keyword evidence="4" id="KW-1185">Reference proteome</keyword>
<dbReference type="STRING" id="1505907.TEU_05925"/>
<dbReference type="EMBL" id="CP008887">
    <property type="protein sequence ID" value="AIU69897.1"/>
    <property type="molecule type" value="Genomic_DNA"/>
</dbReference>
<accession>A0A097QTU9</accession>
<sequence length="496" mass="54954">MKTKVAIIGAGISGASIARVLSKYENLEVHLIEKAPDVGWGVSKANTALIHGGYDDDPEKYPMRAKLCIRGNRLWHQWVKELEIPHVWNGALIVALKEEDFDELEKLLERGRQNGVPEMRLVDREEVFHLEPNLTREAIGALWVPIVGQIGPIPAVIALVENAVANGVKTHLETEVREIKVENGEVKGVETNNGFIEADIVINAAGLYADRIARMAGIDYFEIHPRKGEYWIFDDDVPGPKRVLFPTPTPISKGIVVTTEISGHLMIGPNAQDLPPEEKENLATTKEGLEQVWEGAKKLWPQLPPRSKVIRTFAGLRPEPTGGDFIIKAEEEVWGFINVAGIRSPGLTSAPAIAHEVAGIIENSLGIELKEKEKWNPYRKEITHFFMMRPEQANEAVKKNPAYGKIVCRCNNVSEGDILEAIERMKFIGVKTPSVDSVKFRTKATTGTCQGSFCRPKIIQLLAREYGVEPWKVTLKGKGSEIGIGDVKALLRGEEA</sequence>
<organism evidence="3 4">
    <name type="scientific">Thermococcus eurythermalis</name>
    <dbReference type="NCBI Taxonomy" id="1505907"/>
    <lineage>
        <taxon>Archaea</taxon>
        <taxon>Methanobacteriati</taxon>
        <taxon>Methanobacteriota</taxon>
        <taxon>Thermococci</taxon>
        <taxon>Thermococcales</taxon>
        <taxon>Thermococcaceae</taxon>
        <taxon>Thermococcus</taxon>
    </lineage>
</organism>
<dbReference type="OrthoDB" id="2001at2157"/>
<dbReference type="KEGG" id="teu:TEU_05925"/>
<dbReference type="Gene3D" id="3.50.50.60">
    <property type="entry name" value="FAD/NAD(P)-binding domain"/>
    <property type="match status" value="1"/>
</dbReference>
<dbReference type="InterPro" id="IPR036188">
    <property type="entry name" value="FAD/NAD-bd_sf"/>
</dbReference>
<evidence type="ECO:0000259" key="1">
    <source>
        <dbReference type="Pfam" id="PF01266"/>
    </source>
</evidence>
<dbReference type="Proteomes" id="UP000029980">
    <property type="component" value="Chromosome"/>
</dbReference>
<dbReference type="PANTHER" id="PTHR42720:SF1">
    <property type="entry name" value="GLYCEROL 3-PHOSPHATE OXIDASE"/>
    <property type="match status" value="1"/>
</dbReference>
<dbReference type="Pfam" id="PF04324">
    <property type="entry name" value="Fer2_BFD"/>
    <property type="match status" value="1"/>
</dbReference>
<dbReference type="SUPFAM" id="SSF51905">
    <property type="entry name" value="FAD/NAD(P)-binding domain"/>
    <property type="match status" value="1"/>
</dbReference>
<dbReference type="Pfam" id="PF01266">
    <property type="entry name" value="DAO"/>
    <property type="match status" value="1"/>
</dbReference>
<dbReference type="InterPro" id="IPR007419">
    <property type="entry name" value="BFD-like_2Fe2S-bd_dom"/>
</dbReference>
<dbReference type="Gene3D" id="3.30.9.10">
    <property type="entry name" value="D-Amino Acid Oxidase, subunit A, domain 2"/>
    <property type="match status" value="1"/>
</dbReference>
<dbReference type="InterPro" id="IPR041854">
    <property type="entry name" value="BFD-like_2Fe2S-bd_dom_sf"/>
</dbReference>
<evidence type="ECO:0000259" key="2">
    <source>
        <dbReference type="Pfam" id="PF04324"/>
    </source>
</evidence>
<feature type="domain" description="FAD dependent oxidoreductase" evidence="1">
    <location>
        <begin position="4"/>
        <end position="358"/>
    </location>
</feature>
<dbReference type="SUPFAM" id="SSF54373">
    <property type="entry name" value="FAD-linked reductases, C-terminal domain"/>
    <property type="match status" value="1"/>
</dbReference>
<protein>
    <submittedName>
        <fullName evidence="3">Glycerol-3-phosphate dehydrogenase</fullName>
    </submittedName>
</protein>
<proteinExistence type="predicted"/>
<reference evidence="3 4" key="1">
    <citation type="journal article" date="2015" name="Int. J. Syst. Evol. Microbiol.">
        <title>Thermococcus eurythermalis sp. nov., a conditional piezophilic hyperthermophilic archaeon with a wide temperature range isolated from an oil-immersed chimney in the Guaymas Basin.</title>
        <authorList>
            <person name="Zhao W."/>
            <person name="Zeng X."/>
            <person name="Xiao X."/>
        </authorList>
    </citation>
    <scope>NUCLEOTIDE SEQUENCE [LARGE SCALE GENOMIC DNA]</scope>
    <source>
        <strain evidence="3 4">A501</strain>
    </source>
</reference>
<dbReference type="InterPro" id="IPR006076">
    <property type="entry name" value="FAD-dep_OxRdtase"/>
</dbReference>
<dbReference type="GeneID" id="25152970"/>
<feature type="domain" description="BFD-like [2Fe-2S]-binding" evidence="2">
    <location>
        <begin position="406"/>
        <end position="463"/>
    </location>
</feature>
<dbReference type="PANTHER" id="PTHR42720">
    <property type="entry name" value="GLYCEROL-3-PHOSPHATE DEHYDROGENASE"/>
    <property type="match status" value="1"/>
</dbReference>
<evidence type="ECO:0000313" key="4">
    <source>
        <dbReference type="Proteomes" id="UP000029980"/>
    </source>
</evidence>
<dbReference type="InterPro" id="IPR052745">
    <property type="entry name" value="G3P_Oxidase/Oxidoreductase"/>
</dbReference>
<dbReference type="Gene3D" id="1.10.10.1100">
    <property type="entry name" value="BFD-like [2Fe-2S]-binding domain"/>
    <property type="match status" value="1"/>
</dbReference>
<dbReference type="HOGENOM" id="CLU_024775_3_1_2"/>
<gene>
    <name evidence="3" type="ORF">TEU_05925</name>
</gene>
<dbReference type="RefSeq" id="WP_050002873.1">
    <property type="nucleotide sequence ID" value="NZ_CP008887.1"/>
</dbReference>
<dbReference type="CDD" id="cd19946">
    <property type="entry name" value="GlpA-like_Fer2_BFD-like"/>
    <property type="match status" value="1"/>
</dbReference>
<evidence type="ECO:0000313" key="3">
    <source>
        <dbReference type="EMBL" id="AIU69897.1"/>
    </source>
</evidence>
<dbReference type="AlphaFoldDB" id="A0A097QTU9"/>